<dbReference type="EC" id="2.6.1.42" evidence="7"/>
<dbReference type="InterPro" id="IPR050571">
    <property type="entry name" value="Class-IV_PLP-Dep_Aminotrnsfr"/>
</dbReference>
<comment type="catalytic activity">
    <reaction evidence="13">
        <text>L-leucine + 2-oxoglutarate = 4-methyl-2-oxopentanoate + L-glutamate</text>
        <dbReference type="Rhea" id="RHEA:18321"/>
        <dbReference type="ChEBI" id="CHEBI:16810"/>
        <dbReference type="ChEBI" id="CHEBI:17865"/>
        <dbReference type="ChEBI" id="CHEBI:29985"/>
        <dbReference type="ChEBI" id="CHEBI:57427"/>
        <dbReference type="EC" id="2.6.1.42"/>
    </reaction>
</comment>
<keyword evidence="17" id="KW-1185">Reference proteome</keyword>
<sequence>MTTGTDIRTWFDGRWHDGDVPVMNAADHGAWLGGTVFDGARYAYGLAPDLLAHCVRVNASARALMMVPHIDPRDMVGIVWEGLRRYPQDAAVYIRPMYWTRQSGPGAIVPAAAEPGFCICLESIPMPSEDASVRLTTTRFRRPVIESSVVNAKAGCLYPNNARMLAEAQAKGFDNALVADALGNVAETATANVFMVRDGEVLTPVPNGTFLSGITRARHIANLTADGMDVRETVLTFDDFRQADEVFLTGNMAKVTPVSDFEDRHYDTGPNGNPVTRRARQLYWEWAASAAD</sequence>
<keyword evidence="10" id="KW-0100">Branched-chain amino acid biosynthesis</keyword>
<comment type="catalytic activity">
    <reaction evidence="12">
        <text>L-isoleucine + 2-oxoglutarate = (S)-3-methyl-2-oxopentanoate + L-glutamate</text>
        <dbReference type="Rhea" id="RHEA:24801"/>
        <dbReference type="ChEBI" id="CHEBI:16810"/>
        <dbReference type="ChEBI" id="CHEBI:29985"/>
        <dbReference type="ChEBI" id="CHEBI:35146"/>
        <dbReference type="ChEBI" id="CHEBI:58045"/>
        <dbReference type="EC" id="2.6.1.42"/>
    </reaction>
</comment>
<evidence type="ECO:0000256" key="9">
    <source>
        <dbReference type="ARBA" id="ARBA00022898"/>
    </source>
</evidence>
<dbReference type="eggNOG" id="COG0115">
    <property type="taxonomic scope" value="Bacteria"/>
</dbReference>
<comment type="caution">
    <text evidence="16">The sequence shown here is derived from an EMBL/GenBank/DDBJ whole genome shotgun (WGS) entry which is preliminary data.</text>
</comment>
<evidence type="ECO:0000256" key="1">
    <source>
        <dbReference type="ARBA" id="ARBA00001933"/>
    </source>
</evidence>
<organism evidence="16 17">
    <name type="scientific">Oceaniovalibus guishaninsula JLT2003</name>
    <dbReference type="NCBI Taxonomy" id="1231392"/>
    <lineage>
        <taxon>Bacteria</taxon>
        <taxon>Pseudomonadati</taxon>
        <taxon>Pseudomonadota</taxon>
        <taxon>Alphaproteobacteria</taxon>
        <taxon>Rhodobacterales</taxon>
        <taxon>Roseobacteraceae</taxon>
        <taxon>Oceaniovalibus</taxon>
    </lineage>
</organism>
<evidence type="ECO:0000256" key="2">
    <source>
        <dbReference type="ARBA" id="ARBA00003109"/>
    </source>
</evidence>
<keyword evidence="9 15" id="KW-0663">Pyridoxal phosphate</keyword>
<dbReference type="InterPro" id="IPR018300">
    <property type="entry name" value="Aminotrans_IV_CS"/>
</dbReference>
<dbReference type="AlphaFoldDB" id="K2GM95"/>
<dbReference type="InterPro" id="IPR036038">
    <property type="entry name" value="Aminotransferase-like"/>
</dbReference>
<evidence type="ECO:0000256" key="13">
    <source>
        <dbReference type="ARBA" id="ARBA00049229"/>
    </source>
</evidence>
<comment type="function">
    <text evidence="2">Acts on leucine, isoleucine and valine.</text>
</comment>
<evidence type="ECO:0000256" key="3">
    <source>
        <dbReference type="ARBA" id="ARBA00004824"/>
    </source>
</evidence>
<dbReference type="PANTHER" id="PTHR42743:SF11">
    <property type="entry name" value="AMINODEOXYCHORISMATE LYASE"/>
    <property type="match status" value="1"/>
</dbReference>
<protein>
    <recommendedName>
        <fullName evidence="8">Probable branched-chain-amino-acid aminotransferase</fullName>
        <ecNumber evidence="7">2.6.1.42</ecNumber>
    </recommendedName>
</protein>
<evidence type="ECO:0000256" key="14">
    <source>
        <dbReference type="RuleBase" id="RU004106"/>
    </source>
</evidence>
<comment type="similarity">
    <text evidence="6 14">Belongs to the class-IV pyridoxal-phosphate-dependent aminotransferase family.</text>
</comment>
<dbReference type="InterPro" id="IPR043132">
    <property type="entry name" value="BCAT-like_C"/>
</dbReference>
<dbReference type="SUPFAM" id="SSF56752">
    <property type="entry name" value="D-aminoacid aminotransferase-like PLP-dependent enzymes"/>
    <property type="match status" value="1"/>
</dbReference>
<accession>K2GM95</accession>
<dbReference type="InterPro" id="IPR001544">
    <property type="entry name" value="Aminotrans_IV"/>
</dbReference>
<dbReference type="Proteomes" id="UP000006765">
    <property type="component" value="Unassembled WGS sequence"/>
</dbReference>
<dbReference type="Pfam" id="PF01063">
    <property type="entry name" value="Aminotran_4"/>
    <property type="match status" value="1"/>
</dbReference>
<comment type="pathway">
    <text evidence="4">Amino-acid biosynthesis; L-valine biosynthesis; L-valine from pyruvate: step 4/4.</text>
</comment>
<dbReference type="GO" id="GO:0009082">
    <property type="term" value="P:branched-chain amino acid biosynthetic process"/>
    <property type="evidence" value="ECO:0007669"/>
    <property type="project" value="UniProtKB-KW"/>
</dbReference>
<proteinExistence type="inferred from homology"/>
<dbReference type="RefSeq" id="WP_007426989.1">
    <property type="nucleotide sequence ID" value="NZ_AMGO01000046.1"/>
</dbReference>
<evidence type="ECO:0000256" key="10">
    <source>
        <dbReference type="ARBA" id="ARBA00023304"/>
    </source>
</evidence>
<dbReference type="InterPro" id="IPR043131">
    <property type="entry name" value="BCAT-like_N"/>
</dbReference>
<comment type="cofactor">
    <cofactor evidence="1 15">
        <name>pyridoxal 5'-phosphate</name>
        <dbReference type="ChEBI" id="CHEBI:597326"/>
    </cofactor>
</comment>
<dbReference type="STRING" id="1231392.OCGS_1837"/>
<evidence type="ECO:0000256" key="15">
    <source>
        <dbReference type="RuleBase" id="RU004516"/>
    </source>
</evidence>
<dbReference type="PANTHER" id="PTHR42743">
    <property type="entry name" value="AMINO-ACID AMINOTRANSFERASE"/>
    <property type="match status" value="1"/>
</dbReference>
<dbReference type="NCBIfam" id="NF009896">
    <property type="entry name" value="PRK13356.1"/>
    <property type="match status" value="1"/>
</dbReference>
<evidence type="ECO:0000256" key="11">
    <source>
        <dbReference type="ARBA" id="ARBA00048212"/>
    </source>
</evidence>
<dbReference type="GO" id="GO:0004084">
    <property type="term" value="F:branched-chain-amino-acid transaminase activity"/>
    <property type="evidence" value="ECO:0007669"/>
    <property type="project" value="UniProtKB-EC"/>
</dbReference>
<dbReference type="GO" id="GO:0005829">
    <property type="term" value="C:cytosol"/>
    <property type="evidence" value="ECO:0007669"/>
    <property type="project" value="TreeGrafter"/>
</dbReference>
<reference evidence="16 17" key="1">
    <citation type="journal article" date="2012" name="J. Bacteriol.">
        <title>Draft Genome Sequence of Oceaniovalibus guishaninsula JLT2003T.</title>
        <authorList>
            <person name="Tang K."/>
            <person name="Liu K."/>
            <person name="Jiao N."/>
        </authorList>
    </citation>
    <scope>NUCLEOTIDE SEQUENCE [LARGE SCALE GENOMIC DNA]</scope>
    <source>
        <strain evidence="16 17">JLT2003</strain>
    </source>
</reference>
<evidence type="ECO:0000256" key="6">
    <source>
        <dbReference type="ARBA" id="ARBA00009320"/>
    </source>
</evidence>
<evidence type="ECO:0000256" key="12">
    <source>
        <dbReference type="ARBA" id="ARBA00048798"/>
    </source>
</evidence>
<dbReference type="Gene3D" id="3.20.10.10">
    <property type="entry name" value="D-amino Acid Aminotransferase, subunit A, domain 2"/>
    <property type="match status" value="1"/>
</dbReference>
<evidence type="ECO:0000256" key="5">
    <source>
        <dbReference type="ARBA" id="ARBA00005072"/>
    </source>
</evidence>
<dbReference type="OrthoDB" id="21319at2"/>
<dbReference type="EMBL" id="AMGO01000046">
    <property type="protein sequence ID" value="EKE43856.1"/>
    <property type="molecule type" value="Genomic_DNA"/>
</dbReference>
<gene>
    <name evidence="16" type="ORF">OCGS_1837</name>
</gene>
<comment type="pathway">
    <text evidence="3">Amino-acid biosynthesis; L-isoleucine biosynthesis; L-isoleucine from 2-oxobutanoate: step 4/4.</text>
</comment>
<evidence type="ECO:0000313" key="17">
    <source>
        <dbReference type="Proteomes" id="UP000006765"/>
    </source>
</evidence>
<dbReference type="PATRIC" id="fig|1231392.3.peg.1847"/>
<evidence type="ECO:0000256" key="8">
    <source>
        <dbReference type="ARBA" id="ARBA00014472"/>
    </source>
</evidence>
<dbReference type="Gene3D" id="3.30.470.10">
    <property type="match status" value="1"/>
</dbReference>
<name>K2GM95_9RHOB</name>
<dbReference type="PROSITE" id="PS00770">
    <property type="entry name" value="AA_TRANSFER_CLASS_4"/>
    <property type="match status" value="1"/>
</dbReference>
<comment type="pathway">
    <text evidence="5">Amino-acid biosynthesis; L-leucine biosynthesis; L-leucine from 3-methyl-2-oxobutanoate: step 4/4.</text>
</comment>
<comment type="catalytic activity">
    <reaction evidence="11">
        <text>L-valine + 2-oxoglutarate = 3-methyl-2-oxobutanoate + L-glutamate</text>
        <dbReference type="Rhea" id="RHEA:24813"/>
        <dbReference type="ChEBI" id="CHEBI:11851"/>
        <dbReference type="ChEBI" id="CHEBI:16810"/>
        <dbReference type="ChEBI" id="CHEBI:29985"/>
        <dbReference type="ChEBI" id="CHEBI:57762"/>
        <dbReference type="EC" id="2.6.1.42"/>
    </reaction>
</comment>
<evidence type="ECO:0000256" key="7">
    <source>
        <dbReference type="ARBA" id="ARBA00013053"/>
    </source>
</evidence>
<keyword evidence="10" id="KW-0028">Amino-acid biosynthesis</keyword>
<evidence type="ECO:0000256" key="4">
    <source>
        <dbReference type="ARBA" id="ARBA00004931"/>
    </source>
</evidence>
<keyword evidence="16" id="KW-0808">Transferase</keyword>
<keyword evidence="16" id="KW-0032">Aminotransferase</keyword>
<evidence type="ECO:0000313" key="16">
    <source>
        <dbReference type="EMBL" id="EKE43856.1"/>
    </source>
</evidence>